<evidence type="ECO:0000256" key="6">
    <source>
        <dbReference type="ARBA" id="ARBA00022692"/>
    </source>
</evidence>
<comment type="function">
    <text evidence="12">Catalyzes a base-exchange reaction in which the polar head group of phosphatidylethanolamine (PE) is replaced by L-serine.</text>
</comment>
<feature type="transmembrane region" description="Helical" evidence="12">
    <location>
        <begin position="20"/>
        <end position="41"/>
    </location>
</feature>
<evidence type="ECO:0000256" key="10">
    <source>
        <dbReference type="ARBA" id="ARBA00023136"/>
    </source>
</evidence>
<dbReference type="Pfam" id="PF03034">
    <property type="entry name" value="PSS"/>
    <property type="match status" value="1"/>
</dbReference>
<comment type="pathway">
    <text evidence="2 12">Phospholipid metabolism; phosphatidylserine biosynthesis.</text>
</comment>
<feature type="transmembrane region" description="Helical" evidence="12">
    <location>
        <begin position="53"/>
        <end position="72"/>
    </location>
</feature>
<evidence type="ECO:0000256" key="8">
    <source>
        <dbReference type="ARBA" id="ARBA00022989"/>
    </source>
</evidence>
<dbReference type="GO" id="GO:0005789">
    <property type="term" value="C:endoplasmic reticulum membrane"/>
    <property type="evidence" value="ECO:0007669"/>
    <property type="project" value="UniProtKB-SubCell"/>
</dbReference>
<evidence type="ECO:0000256" key="4">
    <source>
        <dbReference type="ARBA" id="ARBA00008671"/>
    </source>
</evidence>
<feature type="transmembrane region" description="Helical" evidence="12">
    <location>
        <begin position="150"/>
        <end position="177"/>
    </location>
</feature>
<dbReference type="WBParaSite" id="nRc.2.0.1.t28500-RA">
    <property type="protein sequence ID" value="nRc.2.0.1.t28500-RA"/>
    <property type="gene ID" value="nRc.2.0.1.g28500"/>
</dbReference>
<evidence type="ECO:0000256" key="7">
    <source>
        <dbReference type="ARBA" id="ARBA00022824"/>
    </source>
</evidence>
<keyword evidence="12" id="KW-0594">Phospholipid biosynthesis</keyword>
<keyword evidence="12" id="KW-0444">Lipid biosynthesis</keyword>
<evidence type="ECO:0000256" key="3">
    <source>
        <dbReference type="ARBA" id="ARBA00005189"/>
    </source>
</evidence>
<reference evidence="14" key="1">
    <citation type="submission" date="2022-11" db="UniProtKB">
        <authorList>
            <consortium name="WormBaseParasite"/>
        </authorList>
    </citation>
    <scope>IDENTIFICATION</scope>
</reference>
<evidence type="ECO:0000313" key="13">
    <source>
        <dbReference type="Proteomes" id="UP000887565"/>
    </source>
</evidence>
<keyword evidence="7 12" id="KW-0256">Endoplasmic reticulum</keyword>
<accession>A0A915JQL8</accession>
<feature type="transmembrane region" description="Helical" evidence="12">
    <location>
        <begin position="197"/>
        <end position="220"/>
    </location>
</feature>
<evidence type="ECO:0000256" key="11">
    <source>
        <dbReference type="ARBA" id="ARBA00023264"/>
    </source>
</evidence>
<organism evidence="13 14">
    <name type="scientific">Romanomermis culicivorax</name>
    <name type="common">Nematode worm</name>
    <dbReference type="NCBI Taxonomy" id="13658"/>
    <lineage>
        <taxon>Eukaryota</taxon>
        <taxon>Metazoa</taxon>
        <taxon>Ecdysozoa</taxon>
        <taxon>Nematoda</taxon>
        <taxon>Enoplea</taxon>
        <taxon>Dorylaimia</taxon>
        <taxon>Mermithida</taxon>
        <taxon>Mermithoidea</taxon>
        <taxon>Mermithidae</taxon>
        <taxon>Romanomermis</taxon>
    </lineage>
</organism>
<keyword evidence="9 12" id="KW-0443">Lipid metabolism</keyword>
<comment type="similarity">
    <text evidence="4 12">Belongs to the phosphatidyl serine synthase family.</text>
</comment>
<evidence type="ECO:0000313" key="14">
    <source>
        <dbReference type="WBParaSite" id="nRc.2.0.1.t28500-RA"/>
    </source>
</evidence>
<keyword evidence="11 12" id="KW-1208">Phospholipid metabolism</keyword>
<comment type="caution">
    <text evidence="12">Lacks conserved residue(s) required for the propagation of feature annotation.</text>
</comment>
<keyword evidence="13" id="KW-1185">Reference proteome</keyword>
<keyword evidence="6 12" id="KW-0812">Transmembrane</keyword>
<sequence length="305" mass="36226">MERHFQDINERPVDDISLEFFYKPHTLTLLACSILGILYLAFTRQDSGTDENIWCGVKAVIFIFLVISVLTFPNGPFTRPHPAVWRMVFGLSVLYLVFLQFALFQNFKDLKSILRWIDPANLNKTKLEEKEYAVNCSQISVQRFWCNVDIFAAAHFIGWAFKAILIRHYVICWYLSIMWEVTEMFFSHLLPNFAECWWDILFLDILLCNGVGIWFGMFVCRKLEMRKYHWESIKNIKSTRNKIKRAVLQFTPVDWVKVRWLDPQSTIMRYVAVWILVIIWQLMELNTFFLKHIFAIDTGHPLNTM</sequence>
<evidence type="ECO:0000256" key="9">
    <source>
        <dbReference type="ARBA" id="ARBA00023098"/>
    </source>
</evidence>
<dbReference type="OMA" id="FMEANGH"/>
<dbReference type="GO" id="GO:0006659">
    <property type="term" value="P:phosphatidylserine biosynthetic process"/>
    <property type="evidence" value="ECO:0007669"/>
    <property type="project" value="UniProtKB-UniRule"/>
</dbReference>
<evidence type="ECO:0000256" key="12">
    <source>
        <dbReference type="RuleBase" id="RU368094"/>
    </source>
</evidence>
<dbReference type="EC" id="2.7.8.29" evidence="12"/>
<name>A0A915JQL8_ROMCU</name>
<dbReference type="Proteomes" id="UP000887565">
    <property type="component" value="Unplaced"/>
</dbReference>
<evidence type="ECO:0000256" key="5">
    <source>
        <dbReference type="ARBA" id="ARBA00022679"/>
    </source>
</evidence>
<feature type="transmembrane region" description="Helical" evidence="12">
    <location>
        <begin position="84"/>
        <end position="104"/>
    </location>
</feature>
<keyword evidence="8 12" id="KW-1133">Transmembrane helix</keyword>
<proteinExistence type="inferred from homology"/>
<comment type="subcellular location">
    <subcellularLocation>
        <location evidence="1 12">Endoplasmic reticulum membrane</location>
        <topology evidence="1 12">Multi-pass membrane protein</topology>
    </subcellularLocation>
</comment>
<keyword evidence="10 12" id="KW-0472">Membrane</keyword>
<dbReference type="PANTHER" id="PTHR15362:SF15">
    <property type="entry name" value="PHOSPHATIDYLSERINE SYNTHASE 1"/>
    <property type="match status" value="1"/>
</dbReference>
<protein>
    <recommendedName>
        <fullName evidence="12">Phosphatidylserine synthase</fullName>
        <ecNumber evidence="12">2.7.8.29</ecNumber>
    </recommendedName>
    <alternativeName>
        <fullName evidence="12">Serine-exchange enzyme</fullName>
    </alternativeName>
</protein>
<dbReference type="GO" id="GO:0106245">
    <property type="term" value="F:L-serine-phosphatidylethanolamine phosphatidyltransferase activity"/>
    <property type="evidence" value="ECO:0007669"/>
    <property type="project" value="UniProtKB-UniRule"/>
</dbReference>
<evidence type="ECO:0000256" key="1">
    <source>
        <dbReference type="ARBA" id="ARBA00004477"/>
    </source>
</evidence>
<comment type="pathway">
    <text evidence="3">Lipid metabolism.</text>
</comment>
<evidence type="ECO:0000256" key="2">
    <source>
        <dbReference type="ARBA" id="ARBA00004916"/>
    </source>
</evidence>
<keyword evidence="5 12" id="KW-0808">Transferase</keyword>
<dbReference type="AlphaFoldDB" id="A0A915JQL8"/>
<dbReference type="PANTHER" id="PTHR15362">
    <property type="entry name" value="PHOSPHATIDYLINOSITOL SYNTHASE"/>
    <property type="match status" value="1"/>
</dbReference>
<comment type="catalytic activity">
    <reaction evidence="12">
        <text>a 1,2-diacyl-sn-glycero-3-phosphoethanolamine + L-serine = a 1,2-diacyl-sn-glycero-3-phospho-L-serine + ethanolamine</text>
        <dbReference type="Rhea" id="RHEA:27606"/>
        <dbReference type="ChEBI" id="CHEBI:33384"/>
        <dbReference type="ChEBI" id="CHEBI:57262"/>
        <dbReference type="ChEBI" id="CHEBI:57603"/>
        <dbReference type="ChEBI" id="CHEBI:64612"/>
        <dbReference type="EC" id="2.7.8.29"/>
    </reaction>
</comment>
<dbReference type="InterPro" id="IPR004277">
    <property type="entry name" value="PSS"/>
</dbReference>